<dbReference type="AlphaFoldDB" id="A0A8J2NZ81"/>
<feature type="region of interest" description="Disordered" evidence="1">
    <location>
        <begin position="1"/>
        <end position="43"/>
    </location>
</feature>
<feature type="domain" description="Chitin-binding type-2" evidence="2">
    <location>
        <begin position="101"/>
        <end position="164"/>
    </location>
</feature>
<reference evidence="3" key="1">
    <citation type="submission" date="2021-06" db="EMBL/GenBank/DDBJ databases">
        <authorList>
            <person name="Hodson N. C."/>
            <person name="Mongue J. A."/>
            <person name="Jaron S. K."/>
        </authorList>
    </citation>
    <scope>NUCLEOTIDE SEQUENCE</scope>
</reference>
<feature type="compositionally biased region" description="Polar residues" evidence="1">
    <location>
        <begin position="1"/>
        <end position="10"/>
    </location>
</feature>
<dbReference type="EMBL" id="CAJVCH010129692">
    <property type="protein sequence ID" value="CAG7726020.1"/>
    <property type="molecule type" value="Genomic_DNA"/>
</dbReference>
<dbReference type="Proteomes" id="UP000708208">
    <property type="component" value="Unassembled WGS sequence"/>
</dbReference>
<dbReference type="PANTHER" id="PTHR22933:SF32">
    <property type="entry name" value="MIND THE GAP, ISOFORM E"/>
    <property type="match status" value="1"/>
</dbReference>
<keyword evidence="4" id="KW-1185">Reference proteome</keyword>
<dbReference type="PROSITE" id="PS50940">
    <property type="entry name" value="CHIT_BIND_II"/>
    <property type="match status" value="1"/>
</dbReference>
<dbReference type="InterPro" id="IPR002557">
    <property type="entry name" value="Chitin-bd_dom"/>
</dbReference>
<organism evidence="3 4">
    <name type="scientific">Allacma fusca</name>
    <dbReference type="NCBI Taxonomy" id="39272"/>
    <lineage>
        <taxon>Eukaryota</taxon>
        <taxon>Metazoa</taxon>
        <taxon>Ecdysozoa</taxon>
        <taxon>Arthropoda</taxon>
        <taxon>Hexapoda</taxon>
        <taxon>Collembola</taxon>
        <taxon>Symphypleona</taxon>
        <taxon>Sminthuridae</taxon>
        <taxon>Allacma</taxon>
    </lineage>
</organism>
<evidence type="ECO:0000313" key="4">
    <source>
        <dbReference type="Proteomes" id="UP000708208"/>
    </source>
</evidence>
<evidence type="ECO:0000256" key="1">
    <source>
        <dbReference type="SAM" id="MobiDB-lite"/>
    </source>
</evidence>
<dbReference type="SMART" id="SM00494">
    <property type="entry name" value="ChtBD2"/>
    <property type="match status" value="1"/>
</dbReference>
<dbReference type="PANTHER" id="PTHR22933">
    <property type="entry name" value="FI18007P1-RELATED"/>
    <property type="match status" value="1"/>
</dbReference>
<proteinExistence type="predicted"/>
<evidence type="ECO:0000259" key="2">
    <source>
        <dbReference type="PROSITE" id="PS50940"/>
    </source>
</evidence>
<gene>
    <name evidence="3" type="ORF">AFUS01_LOCUS14952</name>
</gene>
<dbReference type="GO" id="GO:0005576">
    <property type="term" value="C:extracellular region"/>
    <property type="evidence" value="ECO:0007669"/>
    <property type="project" value="InterPro"/>
</dbReference>
<dbReference type="OrthoDB" id="6505219at2759"/>
<sequence length="180" mass="20685">MALQKAQNIRPTPEVVLPQQNMQRRDESGLSRSNSNGNNAPSIDLSAILASPSPIMLKFPEHSQNNWMPRSRLIDVKNAPKSFYPGDSILKFDENENLFTDFQCESQKYFPGLYADPNLSCKVFHLCAKTDSGYVRKTFRCPQETVFDQEVLRCNWNLYVDCSGAENKYHFNKYLSQSFQ</sequence>
<protein>
    <recommendedName>
        <fullName evidence="2">Chitin-binding type-2 domain-containing protein</fullName>
    </recommendedName>
</protein>
<dbReference type="GO" id="GO:0008061">
    <property type="term" value="F:chitin binding"/>
    <property type="evidence" value="ECO:0007669"/>
    <property type="project" value="InterPro"/>
</dbReference>
<comment type="caution">
    <text evidence="3">The sequence shown here is derived from an EMBL/GenBank/DDBJ whole genome shotgun (WGS) entry which is preliminary data.</text>
</comment>
<name>A0A8J2NZ81_9HEXA</name>
<accession>A0A8J2NZ81</accession>
<dbReference type="Pfam" id="PF01607">
    <property type="entry name" value="CBM_14"/>
    <property type="match status" value="1"/>
</dbReference>
<dbReference type="InterPro" id="IPR052976">
    <property type="entry name" value="Scoloptoxin-like"/>
</dbReference>
<feature type="non-terminal residue" evidence="3">
    <location>
        <position position="1"/>
    </location>
</feature>
<evidence type="ECO:0000313" key="3">
    <source>
        <dbReference type="EMBL" id="CAG7726020.1"/>
    </source>
</evidence>
<feature type="compositionally biased region" description="Low complexity" evidence="1">
    <location>
        <begin position="30"/>
        <end position="39"/>
    </location>
</feature>